<evidence type="ECO:0000313" key="7">
    <source>
        <dbReference type="Proteomes" id="UP000306575"/>
    </source>
</evidence>
<evidence type="ECO:0000256" key="4">
    <source>
        <dbReference type="PROSITE-ProRule" id="PRU00433"/>
    </source>
</evidence>
<keyword evidence="2 4" id="KW-0479">Metal-binding</keyword>
<accession>A0A4V6F296</accession>
<feature type="domain" description="Cytochrome c" evidence="5">
    <location>
        <begin position="2"/>
        <end position="112"/>
    </location>
</feature>
<dbReference type="Pfam" id="PF13442">
    <property type="entry name" value="Cytochrome_CBB3"/>
    <property type="match status" value="1"/>
</dbReference>
<dbReference type="InterPro" id="IPR009056">
    <property type="entry name" value="Cyt_c-like_dom"/>
</dbReference>
<dbReference type="PROSITE" id="PS51007">
    <property type="entry name" value="CYTC"/>
    <property type="match status" value="1"/>
</dbReference>
<proteinExistence type="predicted"/>
<organism evidence="6 7">
    <name type="scientific">Shimia litoralis</name>
    <dbReference type="NCBI Taxonomy" id="420403"/>
    <lineage>
        <taxon>Bacteria</taxon>
        <taxon>Pseudomonadati</taxon>
        <taxon>Pseudomonadota</taxon>
        <taxon>Alphaproteobacteria</taxon>
        <taxon>Rhodobacterales</taxon>
        <taxon>Roseobacteraceae</taxon>
    </lineage>
</organism>
<comment type="caution">
    <text evidence="6">The sequence shown here is derived from an EMBL/GenBank/DDBJ whole genome shotgun (WGS) entry which is preliminary data.</text>
</comment>
<name>A0A4V6F296_9RHOB</name>
<dbReference type="GO" id="GO:0020037">
    <property type="term" value="F:heme binding"/>
    <property type="evidence" value="ECO:0007669"/>
    <property type="project" value="InterPro"/>
</dbReference>
<protein>
    <submittedName>
        <fullName evidence="6">Cytochrome c</fullName>
    </submittedName>
</protein>
<evidence type="ECO:0000256" key="3">
    <source>
        <dbReference type="ARBA" id="ARBA00023004"/>
    </source>
</evidence>
<evidence type="ECO:0000256" key="1">
    <source>
        <dbReference type="ARBA" id="ARBA00022617"/>
    </source>
</evidence>
<dbReference type="SUPFAM" id="SSF46626">
    <property type="entry name" value="Cytochrome c"/>
    <property type="match status" value="1"/>
</dbReference>
<evidence type="ECO:0000313" key="6">
    <source>
        <dbReference type="EMBL" id="TKZ21961.1"/>
    </source>
</evidence>
<dbReference type="Proteomes" id="UP000306575">
    <property type="component" value="Unassembled WGS sequence"/>
</dbReference>
<evidence type="ECO:0000259" key="5">
    <source>
        <dbReference type="PROSITE" id="PS51007"/>
    </source>
</evidence>
<keyword evidence="1 4" id="KW-0349">Heme</keyword>
<dbReference type="EMBL" id="SULI01000003">
    <property type="protein sequence ID" value="TKZ21961.1"/>
    <property type="molecule type" value="Genomic_DNA"/>
</dbReference>
<keyword evidence="7" id="KW-1185">Reference proteome</keyword>
<dbReference type="OrthoDB" id="5514238at2"/>
<dbReference type="GO" id="GO:0046872">
    <property type="term" value="F:metal ion binding"/>
    <property type="evidence" value="ECO:0007669"/>
    <property type="project" value="UniProtKB-KW"/>
</dbReference>
<evidence type="ECO:0000256" key="2">
    <source>
        <dbReference type="ARBA" id="ARBA00022723"/>
    </source>
</evidence>
<dbReference type="GO" id="GO:0009055">
    <property type="term" value="F:electron transfer activity"/>
    <property type="evidence" value="ECO:0007669"/>
    <property type="project" value="InterPro"/>
</dbReference>
<reference evidence="6 7" key="1">
    <citation type="submission" date="2019-04" db="EMBL/GenBank/DDBJ databases">
        <title>Genome sequence of Pelagicola litoralis CL-ES2.</title>
        <authorList>
            <person name="Cao J."/>
        </authorList>
    </citation>
    <scope>NUCLEOTIDE SEQUENCE [LARGE SCALE GENOMIC DNA]</scope>
    <source>
        <strain evidence="6 7">CL-ES2</strain>
    </source>
</reference>
<dbReference type="AlphaFoldDB" id="A0A4V6F296"/>
<dbReference type="InterPro" id="IPR036909">
    <property type="entry name" value="Cyt_c-like_dom_sf"/>
</dbReference>
<keyword evidence="3 4" id="KW-0408">Iron</keyword>
<dbReference type="Gene3D" id="1.10.760.10">
    <property type="entry name" value="Cytochrome c-like domain"/>
    <property type="match status" value="1"/>
</dbReference>
<gene>
    <name evidence="6" type="ORF">FAP39_04410</name>
</gene>
<sequence>MPDADEGAKIYSENCAMCHGPDGRGNGENAAGLSPKPVDLTQETRRNGGSFPVNKVLSQIDGYTRDGVAGDGMPEFGTLLEGDLVPVETAPDTFTPTPRPLAALLAYLESIQR</sequence>